<keyword evidence="1" id="KW-1133">Transmembrane helix</keyword>
<keyword evidence="1" id="KW-0472">Membrane</keyword>
<dbReference type="PATRIC" id="fig|1614.7.peg.341"/>
<dbReference type="GeneID" id="74914033"/>
<dbReference type="EMBL" id="JOJZ01000009">
    <property type="protein sequence ID" value="KID42422.1"/>
    <property type="molecule type" value="Genomic_DNA"/>
</dbReference>
<dbReference type="AlphaFoldDB" id="A0A0C1PNT8"/>
<keyword evidence="1" id="KW-0812">Transmembrane</keyword>
<organism evidence="2 3">
    <name type="scientific">Fructilactobacillus fructivorans</name>
    <dbReference type="NCBI Taxonomy" id="1614"/>
    <lineage>
        <taxon>Bacteria</taxon>
        <taxon>Bacillati</taxon>
        <taxon>Bacillota</taxon>
        <taxon>Bacilli</taxon>
        <taxon>Lactobacillales</taxon>
        <taxon>Lactobacillaceae</taxon>
        <taxon>Fructilactobacillus</taxon>
    </lineage>
</organism>
<evidence type="ECO:0000256" key="1">
    <source>
        <dbReference type="SAM" id="Phobius"/>
    </source>
</evidence>
<sequence length="52" mass="5941">MKSKNKYKTLFNSQHLTISVHVNSKKQIIKEASKLILGLALIKGVVLLWHLK</sequence>
<reference evidence="2 3" key="1">
    <citation type="submission" date="2014-06" db="EMBL/GenBank/DDBJ databases">
        <title>Functional and comparative genomic analyses of the Drosophila gut microbiota identify candidate symbiosis factors.</title>
        <authorList>
            <person name="Newell P.D."/>
            <person name="Chaston J.M."/>
            <person name="Douglas A.E."/>
        </authorList>
    </citation>
    <scope>NUCLEOTIDE SEQUENCE [LARGE SCALE GENOMIC DNA]</scope>
    <source>
        <strain evidence="2 3">DmCS_002</strain>
    </source>
</reference>
<evidence type="ECO:0000313" key="2">
    <source>
        <dbReference type="EMBL" id="KID42422.1"/>
    </source>
</evidence>
<name>A0A0C1PNT8_9LACO</name>
<keyword evidence="3" id="KW-1185">Reference proteome</keyword>
<evidence type="ECO:0000313" key="3">
    <source>
        <dbReference type="Proteomes" id="UP000031397"/>
    </source>
</evidence>
<accession>A0A0C1PNT8</accession>
<dbReference type="Proteomes" id="UP000031397">
    <property type="component" value="Unassembled WGS sequence"/>
</dbReference>
<feature type="transmembrane region" description="Helical" evidence="1">
    <location>
        <begin position="35"/>
        <end position="51"/>
    </location>
</feature>
<comment type="caution">
    <text evidence="2">The sequence shown here is derived from an EMBL/GenBank/DDBJ whole genome shotgun (WGS) entry which is preliminary data.</text>
</comment>
<proteinExistence type="predicted"/>
<gene>
    <name evidence="2" type="ORF">LfDm3_0351</name>
</gene>
<protein>
    <submittedName>
        <fullName evidence="2">Uncharacterized protein</fullName>
    </submittedName>
</protein>
<dbReference type="RefSeq" id="WP_156112332.1">
    <property type="nucleotide sequence ID" value="NZ_JOJZ01000009.1"/>
</dbReference>